<organism evidence="1 2">
    <name type="scientific">Scleroderma citrinum Foug A</name>
    <dbReference type="NCBI Taxonomy" id="1036808"/>
    <lineage>
        <taxon>Eukaryota</taxon>
        <taxon>Fungi</taxon>
        <taxon>Dikarya</taxon>
        <taxon>Basidiomycota</taxon>
        <taxon>Agaricomycotina</taxon>
        <taxon>Agaricomycetes</taxon>
        <taxon>Agaricomycetidae</taxon>
        <taxon>Boletales</taxon>
        <taxon>Sclerodermatineae</taxon>
        <taxon>Sclerodermataceae</taxon>
        <taxon>Scleroderma</taxon>
    </lineage>
</organism>
<evidence type="ECO:0000313" key="2">
    <source>
        <dbReference type="Proteomes" id="UP000053989"/>
    </source>
</evidence>
<gene>
    <name evidence="1" type="ORF">SCLCIDRAFT_1216390</name>
</gene>
<accession>A0A0C2ZGT5</accession>
<proteinExistence type="predicted"/>
<dbReference type="EMBL" id="KN822057">
    <property type="protein sequence ID" value="KIM60873.1"/>
    <property type="molecule type" value="Genomic_DNA"/>
</dbReference>
<reference evidence="1 2" key="1">
    <citation type="submission" date="2014-04" db="EMBL/GenBank/DDBJ databases">
        <authorList>
            <consortium name="DOE Joint Genome Institute"/>
            <person name="Kuo A."/>
            <person name="Kohler A."/>
            <person name="Nagy L.G."/>
            <person name="Floudas D."/>
            <person name="Copeland A."/>
            <person name="Barry K.W."/>
            <person name="Cichocki N."/>
            <person name="Veneault-Fourrey C."/>
            <person name="LaButti K."/>
            <person name="Lindquist E.A."/>
            <person name="Lipzen A."/>
            <person name="Lundell T."/>
            <person name="Morin E."/>
            <person name="Murat C."/>
            <person name="Sun H."/>
            <person name="Tunlid A."/>
            <person name="Henrissat B."/>
            <person name="Grigoriev I.V."/>
            <person name="Hibbett D.S."/>
            <person name="Martin F."/>
            <person name="Nordberg H.P."/>
            <person name="Cantor M.N."/>
            <person name="Hua S.X."/>
        </authorList>
    </citation>
    <scope>NUCLEOTIDE SEQUENCE [LARGE SCALE GENOMIC DNA]</scope>
    <source>
        <strain evidence="1 2">Foug A</strain>
    </source>
</reference>
<dbReference type="InParanoid" id="A0A0C2ZGT5"/>
<evidence type="ECO:0000313" key="1">
    <source>
        <dbReference type="EMBL" id="KIM60873.1"/>
    </source>
</evidence>
<dbReference type="Proteomes" id="UP000053989">
    <property type="component" value="Unassembled WGS sequence"/>
</dbReference>
<dbReference type="AlphaFoldDB" id="A0A0C2ZGT5"/>
<protein>
    <submittedName>
        <fullName evidence="1">Uncharacterized protein</fullName>
    </submittedName>
</protein>
<name>A0A0C2ZGT5_9AGAM</name>
<keyword evidence="2" id="KW-1185">Reference proteome</keyword>
<reference evidence="2" key="2">
    <citation type="submission" date="2015-01" db="EMBL/GenBank/DDBJ databases">
        <title>Evolutionary Origins and Diversification of the Mycorrhizal Mutualists.</title>
        <authorList>
            <consortium name="DOE Joint Genome Institute"/>
            <consortium name="Mycorrhizal Genomics Consortium"/>
            <person name="Kohler A."/>
            <person name="Kuo A."/>
            <person name="Nagy L.G."/>
            <person name="Floudas D."/>
            <person name="Copeland A."/>
            <person name="Barry K.W."/>
            <person name="Cichocki N."/>
            <person name="Veneault-Fourrey C."/>
            <person name="LaButti K."/>
            <person name="Lindquist E.A."/>
            <person name="Lipzen A."/>
            <person name="Lundell T."/>
            <person name="Morin E."/>
            <person name="Murat C."/>
            <person name="Riley R."/>
            <person name="Ohm R."/>
            <person name="Sun H."/>
            <person name="Tunlid A."/>
            <person name="Henrissat B."/>
            <person name="Grigoriev I.V."/>
            <person name="Hibbett D.S."/>
            <person name="Martin F."/>
        </authorList>
    </citation>
    <scope>NUCLEOTIDE SEQUENCE [LARGE SCALE GENOMIC DNA]</scope>
    <source>
        <strain evidence="2">Foug A</strain>
    </source>
</reference>
<sequence length="64" mass="7025">MMTNRNLCITPIHSPSSKLQTASIVTSDIAVRTNLLPYLYKLVLSTAVEFSNHGSLAQLRPSHS</sequence>
<dbReference type="HOGENOM" id="CLU_2868938_0_0_1"/>